<organism evidence="2 3">
    <name type="scientific">Paeniroseomonas aquatica</name>
    <dbReference type="NCBI Taxonomy" id="373043"/>
    <lineage>
        <taxon>Bacteria</taxon>
        <taxon>Pseudomonadati</taxon>
        <taxon>Pseudomonadota</taxon>
        <taxon>Alphaproteobacteria</taxon>
        <taxon>Acetobacterales</taxon>
        <taxon>Acetobacteraceae</taxon>
        <taxon>Paeniroseomonas</taxon>
    </lineage>
</organism>
<dbReference type="Proteomes" id="UP001529369">
    <property type="component" value="Unassembled WGS sequence"/>
</dbReference>
<name>A0ABT8AFJ7_9PROT</name>
<evidence type="ECO:0000313" key="3">
    <source>
        <dbReference type="Proteomes" id="UP001529369"/>
    </source>
</evidence>
<accession>A0ABT8AFJ7</accession>
<dbReference type="GO" id="GO:0008168">
    <property type="term" value="F:methyltransferase activity"/>
    <property type="evidence" value="ECO:0007669"/>
    <property type="project" value="UniProtKB-KW"/>
</dbReference>
<evidence type="ECO:0000313" key="2">
    <source>
        <dbReference type="EMBL" id="MDN3568607.1"/>
    </source>
</evidence>
<keyword evidence="3" id="KW-1185">Reference proteome</keyword>
<dbReference type="RefSeq" id="WP_290320716.1">
    <property type="nucleotide sequence ID" value="NZ_JAUFPN010000295.1"/>
</dbReference>
<keyword evidence="2" id="KW-0808">Transferase</keyword>
<dbReference type="InterPro" id="IPR006342">
    <property type="entry name" value="FkbM_mtfrase"/>
</dbReference>
<dbReference type="PANTHER" id="PTHR34009:SF2">
    <property type="entry name" value="PROTEIN STAR"/>
    <property type="match status" value="1"/>
</dbReference>
<feature type="domain" description="Methyltransferase FkbM" evidence="1">
    <location>
        <begin position="88"/>
        <end position="243"/>
    </location>
</feature>
<dbReference type="Pfam" id="PF05050">
    <property type="entry name" value="Methyltransf_21"/>
    <property type="match status" value="1"/>
</dbReference>
<dbReference type="InterPro" id="IPR053202">
    <property type="entry name" value="EGF_Rcpt_Signaling_Reg"/>
</dbReference>
<protein>
    <submittedName>
        <fullName evidence="2">FkbM family methyltransferase</fullName>
    </submittedName>
</protein>
<reference evidence="3" key="1">
    <citation type="journal article" date="2019" name="Int. J. Syst. Evol. Microbiol.">
        <title>The Global Catalogue of Microorganisms (GCM) 10K type strain sequencing project: providing services to taxonomists for standard genome sequencing and annotation.</title>
        <authorList>
            <consortium name="The Broad Institute Genomics Platform"/>
            <consortium name="The Broad Institute Genome Sequencing Center for Infectious Disease"/>
            <person name="Wu L."/>
            <person name="Ma J."/>
        </authorList>
    </citation>
    <scope>NUCLEOTIDE SEQUENCE [LARGE SCALE GENOMIC DNA]</scope>
    <source>
        <strain evidence="3">CECT 7131</strain>
    </source>
</reference>
<gene>
    <name evidence="2" type="ORF">QWZ14_29890</name>
</gene>
<proteinExistence type="predicted"/>
<keyword evidence="2" id="KW-0489">Methyltransferase</keyword>
<dbReference type="PANTHER" id="PTHR34009">
    <property type="entry name" value="PROTEIN STAR"/>
    <property type="match status" value="1"/>
</dbReference>
<evidence type="ECO:0000259" key="1">
    <source>
        <dbReference type="Pfam" id="PF05050"/>
    </source>
</evidence>
<sequence>MGIFKNLALTPIAKLGQKLIGNAALQKLIFNAIRLNRPEVQDIILNDDIGFIAYCLARRRHSKSQIMQDLWVCFELNEKKKGFFVEFGATNGKKNSNTWLLEKKFEWKGILAEPNPIWHQELINNRKCFIEKKCISSKSGDIVSFVTTNDTDPELSGIEQFSDADHFAETRRQGHRVRLETISLDDLLEKYNAPSAIDYMSIDTEGSELDILSSYSFKHRFKAISVENNKNNEKALDELMVSKGYVRVFRLFSQWDSWYVSSELRKEEEFTIAAPNS</sequence>
<dbReference type="GO" id="GO:0032259">
    <property type="term" value="P:methylation"/>
    <property type="evidence" value="ECO:0007669"/>
    <property type="project" value="UniProtKB-KW"/>
</dbReference>
<dbReference type="EMBL" id="JAUFPN010000295">
    <property type="protein sequence ID" value="MDN3568607.1"/>
    <property type="molecule type" value="Genomic_DNA"/>
</dbReference>
<dbReference type="Gene3D" id="3.40.50.150">
    <property type="entry name" value="Vaccinia Virus protein VP39"/>
    <property type="match status" value="1"/>
</dbReference>
<dbReference type="InterPro" id="IPR029063">
    <property type="entry name" value="SAM-dependent_MTases_sf"/>
</dbReference>
<comment type="caution">
    <text evidence="2">The sequence shown here is derived from an EMBL/GenBank/DDBJ whole genome shotgun (WGS) entry which is preliminary data.</text>
</comment>
<dbReference type="SUPFAM" id="SSF53335">
    <property type="entry name" value="S-adenosyl-L-methionine-dependent methyltransferases"/>
    <property type="match status" value="1"/>
</dbReference>